<protein>
    <submittedName>
        <fullName evidence="2">Uncharacterized protein</fullName>
    </submittedName>
</protein>
<dbReference type="RefSeq" id="WP_203958149.1">
    <property type="nucleotide sequence ID" value="NZ_BOOO01000049.1"/>
</dbReference>
<evidence type="ECO:0000256" key="1">
    <source>
        <dbReference type="SAM" id="MobiDB-lite"/>
    </source>
</evidence>
<gene>
    <name evidence="2" type="ORF">Pmi06nite_77890</name>
</gene>
<sequence>MTAACVVHVPIATQAGTALGTLYRDAVFVGDPDSDKIRHLLDSGMVVEFGQDGQAVTAGAVDKPAPAPAKPGAETPQVTARSTKPELVDYAVDPRPGPRQGGEAHRQGTAGAVRPPAVTQGVSPPGAPPPGGSGPGHHPGGLATT</sequence>
<evidence type="ECO:0000313" key="2">
    <source>
        <dbReference type="EMBL" id="GII34347.1"/>
    </source>
</evidence>
<dbReference type="EMBL" id="BOOO01000049">
    <property type="protein sequence ID" value="GII34347.1"/>
    <property type="molecule type" value="Genomic_DNA"/>
</dbReference>
<dbReference type="Proteomes" id="UP000650628">
    <property type="component" value="Unassembled WGS sequence"/>
</dbReference>
<name>A0A8J3TZW8_9ACTN</name>
<dbReference type="AlphaFoldDB" id="A0A8J3TZW8"/>
<evidence type="ECO:0000313" key="3">
    <source>
        <dbReference type="Proteomes" id="UP000650628"/>
    </source>
</evidence>
<proteinExistence type="predicted"/>
<reference evidence="2 3" key="1">
    <citation type="submission" date="2021-01" db="EMBL/GenBank/DDBJ databases">
        <title>Whole genome shotgun sequence of Planotetraspora mira NBRC 15435.</title>
        <authorList>
            <person name="Komaki H."/>
            <person name="Tamura T."/>
        </authorList>
    </citation>
    <scope>NUCLEOTIDE SEQUENCE [LARGE SCALE GENOMIC DNA]</scope>
    <source>
        <strain evidence="2 3">NBRC 15435</strain>
    </source>
</reference>
<accession>A0A8J3TZW8</accession>
<keyword evidence="3" id="KW-1185">Reference proteome</keyword>
<organism evidence="2 3">
    <name type="scientific">Planotetraspora mira</name>
    <dbReference type="NCBI Taxonomy" id="58121"/>
    <lineage>
        <taxon>Bacteria</taxon>
        <taxon>Bacillati</taxon>
        <taxon>Actinomycetota</taxon>
        <taxon>Actinomycetes</taxon>
        <taxon>Streptosporangiales</taxon>
        <taxon>Streptosporangiaceae</taxon>
        <taxon>Planotetraspora</taxon>
    </lineage>
</organism>
<comment type="caution">
    <text evidence="2">The sequence shown here is derived from an EMBL/GenBank/DDBJ whole genome shotgun (WGS) entry which is preliminary data.</text>
</comment>
<feature type="region of interest" description="Disordered" evidence="1">
    <location>
        <begin position="57"/>
        <end position="145"/>
    </location>
</feature>